<evidence type="ECO:0000313" key="3">
    <source>
        <dbReference type="Proteomes" id="UP000008387"/>
    </source>
</evidence>
<dbReference type="InterPro" id="IPR041698">
    <property type="entry name" value="Methyltransf_25"/>
</dbReference>
<organism evidence="2 3">
    <name type="scientific">Helicobacter bizzozeronii (strain CIII-1)</name>
    <dbReference type="NCBI Taxonomy" id="1002804"/>
    <lineage>
        <taxon>Bacteria</taxon>
        <taxon>Pseudomonadati</taxon>
        <taxon>Campylobacterota</taxon>
        <taxon>Epsilonproteobacteria</taxon>
        <taxon>Campylobacterales</taxon>
        <taxon>Helicobacteraceae</taxon>
        <taxon>Helicobacter</taxon>
    </lineage>
</organism>
<keyword evidence="3" id="KW-1185">Reference proteome</keyword>
<sequence length="235" mass="25675">MCGIARHSFNRVASSYALYSSVQNQIIARLLAGLAGRFYARVLDLGCGSGNVLQQLPRFKIAVGEFVGLDRSVAMLAQHPKCMEGVGHVRLVCGDFESHSWGACDLGIACSSLQWARDLAGVCGHLAQSCQQVALAIHTSASLQEVHAFLGTRSPLRDKEEVCNILEQSFKGFVSQMWVENFKQTFNKREEFLDQLKLGGLLGGGLPFSKAKALRCNAPYESLSYEAVFLVGEKQ</sequence>
<gene>
    <name evidence="2" type="ordered locus">HBZC1_00320</name>
</gene>
<dbReference type="Pfam" id="PF13649">
    <property type="entry name" value="Methyltransf_25"/>
    <property type="match status" value="1"/>
</dbReference>
<dbReference type="KEGG" id="hbi:HBZC1_00320"/>
<name>F8KQL4_HELBC</name>
<accession>F8KQL4</accession>
<evidence type="ECO:0000259" key="1">
    <source>
        <dbReference type="Pfam" id="PF13649"/>
    </source>
</evidence>
<dbReference type="InterPro" id="IPR029063">
    <property type="entry name" value="SAM-dependent_MTases_sf"/>
</dbReference>
<dbReference type="EMBL" id="FR871757">
    <property type="protein sequence ID" value="CCB79018.1"/>
    <property type="molecule type" value="Genomic_DNA"/>
</dbReference>
<protein>
    <submittedName>
        <fullName evidence="2">Biotin synthesis protein (BioC)</fullName>
    </submittedName>
</protein>
<proteinExistence type="predicted"/>
<dbReference type="AlphaFoldDB" id="F8KQL4"/>
<dbReference type="Gene3D" id="3.40.50.150">
    <property type="entry name" value="Vaccinia Virus protein VP39"/>
    <property type="match status" value="1"/>
</dbReference>
<dbReference type="CDD" id="cd02440">
    <property type="entry name" value="AdoMet_MTases"/>
    <property type="match status" value="1"/>
</dbReference>
<feature type="domain" description="Methyltransferase" evidence="1">
    <location>
        <begin position="42"/>
        <end position="118"/>
    </location>
</feature>
<dbReference type="SUPFAM" id="SSF53335">
    <property type="entry name" value="S-adenosyl-L-methionine-dependent methyltransferases"/>
    <property type="match status" value="1"/>
</dbReference>
<reference evidence="2 3" key="1">
    <citation type="journal article" date="2011" name="J. Bacteriol.">
        <title>Genome sequence of Helicobacter bizzozeronii strain CIII-1, an isolate from human gastric mucosa.</title>
        <authorList>
            <person name="Schott T."/>
            <person name="Rossi M."/>
            <person name="Hanninen M.L."/>
        </authorList>
    </citation>
    <scope>NUCLEOTIDE SEQUENCE [LARGE SCALE GENOMIC DNA]</scope>
    <source>
        <strain evidence="2 3">CIII-1</strain>
    </source>
</reference>
<dbReference type="STRING" id="1002804.HBZC1_00320"/>
<dbReference type="HOGENOM" id="CLU_046586_5_0_7"/>
<dbReference type="eggNOG" id="COG0500">
    <property type="taxonomic scope" value="Bacteria"/>
</dbReference>
<evidence type="ECO:0000313" key="2">
    <source>
        <dbReference type="EMBL" id="CCB79018.1"/>
    </source>
</evidence>
<dbReference type="Proteomes" id="UP000008387">
    <property type="component" value="Chromosome"/>
</dbReference>
<dbReference type="RefSeq" id="WP_013889543.1">
    <property type="nucleotide sequence ID" value="NC_015674.1"/>
</dbReference>